<dbReference type="PANTHER" id="PTHR11647">
    <property type="entry name" value="HYDRANTOINASE/DIHYDROPYRIMIDINASE FAMILY MEMBER"/>
    <property type="match status" value="1"/>
</dbReference>
<dbReference type="SUPFAM" id="SSF51556">
    <property type="entry name" value="Metallo-dependent hydrolases"/>
    <property type="match status" value="1"/>
</dbReference>
<dbReference type="PANTHER" id="PTHR11647:SF1">
    <property type="entry name" value="COLLAPSIN RESPONSE MEDIATOR PROTEIN"/>
    <property type="match status" value="1"/>
</dbReference>
<dbReference type="InterPro" id="IPR013108">
    <property type="entry name" value="Amidohydro_3"/>
</dbReference>
<protein>
    <submittedName>
        <fullName evidence="2">Unannotated protein</fullName>
    </submittedName>
</protein>
<dbReference type="EMBL" id="CAEMXZ010000004">
    <property type="protein sequence ID" value="CAB4322439.1"/>
    <property type="molecule type" value="Genomic_DNA"/>
</dbReference>
<dbReference type="GO" id="GO:0016812">
    <property type="term" value="F:hydrolase activity, acting on carbon-nitrogen (but not peptide) bonds, in cyclic amides"/>
    <property type="evidence" value="ECO:0007669"/>
    <property type="project" value="TreeGrafter"/>
</dbReference>
<dbReference type="Gene3D" id="3.20.20.140">
    <property type="entry name" value="Metal-dependent hydrolases"/>
    <property type="match status" value="2"/>
</dbReference>
<proteinExistence type="predicted"/>
<name>A0A6J5YF87_9ZZZZ</name>
<dbReference type="Pfam" id="PF07969">
    <property type="entry name" value="Amidohydro_3"/>
    <property type="match status" value="1"/>
</dbReference>
<feature type="domain" description="Amidohydrolase 3" evidence="1">
    <location>
        <begin position="44"/>
        <end position="562"/>
    </location>
</feature>
<dbReference type="PROSITE" id="PS01137">
    <property type="entry name" value="TATD_1"/>
    <property type="match status" value="1"/>
</dbReference>
<dbReference type="SUPFAM" id="SSF51338">
    <property type="entry name" value="Composite domain of metallo-dependent hydrolases"/>
    <property type="match status" value="1"/>
</dbReference>
<gene>
    <name evidence="2" type="ORF">UFOPK1392_00173</name>
    <name evidence="3" type="ORF">UFOPK3733_00086</name>
</gene>
<dbReference type="AlphaFoldDB" id="A0A6J5YF87"/>
<dbReference type="Gene3D" id="2.30.40.10">
    <property type="entry name" value="Urease, subunit C, domain 1"/>
    <property type="match status" value="1"/>
</dbReference>
<dbReference type="EMBL" id="CAFBNC010000002">
    <property type="protein sequence ID" value="CAB4921265.1"/>
    <property type="molecule type" value="Genomic_DNA"/>
</dbReference>
<reference evidence="2" key="1">
    <citation type="submission" date="2020-05" db="EMBL/GenBank/DDBJ databases">
        <authorList>
            <person name="Chiriac C."/>
            <person name="Salcher M."/>
            <person name="Ghai R."/>
            <person name="Kavagutti S V."/>
        </authorList>
    </citation>
    <scope>NUCLEOTIDE SEQUENCE</scope>
</reference>
<organism evidence="2">
    <name type="scientific">freshwater metagenome</name>
    <dbReference type="NCBI Taxonomy" id="449393"/>
    <lineage>
        <taxon>unclassified sequences</taxon>
        <taxon>metagenomes</taxon>
        <taxon>ecological metagenomes</taxon>
    </lineage>
</organism>
<dbReference type="GO" id="GO:0005829">
    <property type="term" value="C:cytosol"/>
    <property type="evidence" value="ECO:0007669"/>
    <property type="project" value="TreeGrafter"/>
</dbReference>
<evidence type="ECO:0000313" key="3">
    <source>
        <dbReference type="EMBL" id="CAB4921265.1"/>
    </source>
</evidence>
<dbReference type="InterPro" id="IPR032466">
    <property type="entry name" value="Metal_Hydrolase"/>
</dbReference>
<accession>A0A6J5YF87</accession>
<evidence type="ECO:0000313" key="2">
    <source>
        <dbReference type="EMBL" id="CAB4322439.1"/>
    </source>
</evidence>
<dbReference type="InterPro" id="IPR018228">
    <property type="entry name" value="DNase_TatD-rel_CS"/>
</dbReference>
<dbReference type="InterPro" id="IPR011059">
    <property type="entry name" value="Metal-dep_hydrolase_composite"/>
</dbReference>
<evidence type="ECO:0000259" key="1">
    <source>
        <dbReference type="Pfam" id="PF07969"/>
    </source>
</evidence>
<sequence length="581" mass="61823">MFDLIIRNGTIVDGTGRAAFIGDIAVRSGLLAQVGGTVAGEALREIDASGLIVTPGFVDTHTHFDGQVTWDDVLEPSASHGVTTIVAGNCGVGFAPVLPERREQLVALMEGVEDIPGVAMTEGMTWDWVTFPEYLDALDTRQWSMDVGTQITHGALRVWVMGDRAIGDTTPTSAEVEQMATLVAEAVSAGALGFSTSRTFSHKAPDGNYVPGTFAGPDELWPIAAAAAGAGRVVFQLAPLGTTSQDPEEVLKELDWMRRLSLDFGITVSPVLAQIPTNPGLAREVLDAALAARADGATVIPQVSAKSQGLLLGLQTSHAFMRRPTFVSLAELFEGDLDGLVRQLGDPQTRRTIIDEVDLPPSGALFEGIAVFAQNAGQIIFPIDDSVDQEPTADRSVAQLAVSQGMTPLEVMYDLMLANGGRALLMAAINNYDGGSLDRVHDMLTHPASVIGLSDAGAHCGLLVDASMPTMLLTHWVRDRTRGPRISLEAAVRMQTSDTADLYGLGDRGRLQTGLRADINIIDLERLHLLPPEVLHDLPAGSRRLVQRAVGYRATVVAGTVTRENDADTGARPGRLIRGAR</sequence>
<dbReference type="InterPro" id="IPR050378">
    <property type="entry name" value="Metallo-dep_Hydrolases_sf"/>
</dbReference>